<dbReference type="InterPro" id="IPR000836">
    <property type="entry name" value="PRTase_dom"/>
</dbReference>
<dbReference type="CDD" id="cd06223">
    <property type="entry name" value="PRTases_typeI"/>
    <property type="match status" value="1"/>
</dbReference>
<keyword evidence="1" id="KW-0808">Transferase</keyword>
<gene>
    <name evidence="1" type="ORF">F2Y61_09080</name>
</gene>
<evidence type="ECO:0000313" key="1">
    <source>
        <dbReference type="EMBL" id="KAA5384414.1"/>
    </source>
</evidence>
<dbReference type="AlphaFoldDB" id="A0A5M5ZWH8"/>
<name>A0A5M5ZWH8_9BACT</name>
<protein>
    <submittedName>
        <fullName evidence="1">Amidophosphoribosyltransferase</fullName>
    </submittedName>
</protein>
<keyword evidence="1" id="KW-0328">Glycosyltransferase</keyword>
<dbReference type="Proteomes" id="UP000347681">
    <property type="component" value="Unassembled WGS sequence"/>
</dbReference>
<comment type="caution">
    <text evidence="1">The sequence shown here is derived from an EMBL/GenBank/DDBJ whole genome shotgun (WGS) entry which is preliminary data.</text>
</comment>
<proteinExistence type="predicted"/>
<organism evidence="1 2">
    <name type="scientific">Phocaeicola dorei</name>
    <dbReference type="NCBI Taxonomy" id="357276"/>
    <lineage>
        <taxon>Bacteria</taxon>
        <taxon>Pseudomonadati</taxon>
        <taxon>Bacteroidota</taxon>
        <taxon>Bacteroidia</taxon>
        <taxon>Bacteroidales</taxon>
        <taxon>Bacteroidaceae</taxon>
        <taxon>Phocaeicola</taxon>
    </lineage>
</organism>
<dbReference type="GO" id="GO:0016757">
    <property type="term" value="F:glycosyltransferase activity"/>
    <property type="evidence" value="ECO:0007669"/>
    <property type="project" value="UniProtKB-KW"/>
</dbReference>
<dbReference type="EMBL" id="VVZB01000003">
    <property type="protein sequence ID" value="KAA5384414.1"/>
    <property type="molecule type" value="Genomic_DNA"/>
</dbReference>
<evidence type="ECO:0000313" key="2">
    <source>
        <dbReference type="Proteomes" id="UP000347681"/>
    </source>
</evidence>
<dbReference type="RefSeq" id="WP_149940856.1">
    <property type="nucleotide sequence ID" value="NZ_DAWDHC010000003.1"/>
</dbReference>
<accession>A0A5M5ZWH8</accession>
<reference evidence="1 2" key="1">
    <citation type="journal article" date="2019" name="Nat. Med.">
        <title>A library of human gut bacterial isolates paired with longitudinal multiomics data enables mechanistic microbiome research.</title>
        <authorList>
            <person name="Poyet M."/>
            <person name="Groussin M."/>
            <person name="Gibbons S.M."/>
            <person name="Avila-Pacheco J."/>
            <person name="Jiang X."/>
            <person name="Kearney S.M."/>
            <person name="Perrotta A.R."/>
            <person name="Berdy B."/>
            <person name="Zhao S."/>
            <person name="Lieberman T.D."/>
            <person name="Swanson P.K."/>
            <person name="Smith M."/>
            <person name="Roesemann S."/>
            <person name="Alexander J.E."/>
            <person name="Rich S.A."/>
            <person name="Livny J."/>
            <person name="Vlamakis H."/>
            <person name="Clish C."/>
            <person name="Bullock K."/>
            <person name="Deik A."/>
            <person name="Scott J."/>
            <person name="Pierce K.A."/>
            <person name="Xavier R.J."/>
            <person name="Alm E.J."/>
        </authorList>
    </citation>
    <scope>NUCLEOTIDE SEQUENCE [LARGE SCALE GENOMIC DNA]</scope>
    <source>
        <strain evidence="1 2">BIOML-A5</strain>
    </source>
</reference>
<sequence>MEQFVIQSRTSLCRKREGGVEKALKQDIIAFYHGDYQGGGNWRVPSTIENLICTFKNDITTYPQQTLNNAINKLTQILKVDLPEILRLSGKQNLRVCVIPRSKRENSYRCNQLYLRATIQLVTQQLNGFIDGTHDIIRHTDTATTHLARSGHGGAGELPYVGITKDTCNISDDVIGQDILLIDDLYTKTVNIDEDCIQALLDKGARSVIFYSIGKTLSRF</sequence>